<evidence type="ECO:0000313" key="6">
    <source>
        <dbReference type="Proteomes" id="UP000663829"/>
    </source>
</evidence>
<protein>
    <submittedName>
        <fullName evidence="4">Uncharacterized protein</fullName>
    </submittedName>
</protein>
<keyword evidence="1" id="KW-0677">Repeat</keyword>
<dbReference type="PANTHER" id="PTHR45641:SF1">
    <property type="entry name" value="AAA+ ATPASE DOMAIN-CONTAINING PROTEIN"/>
    <property type="match status" value="1"/>
</dbReference>
<dbReference type="Pfam" id="PF13424">
    <property type="entry name" value="TPR_12"/>
    <property type="match status" value="2"/>
</dbReference>
<dbReference type="EMBL" id="CAJNOQ010004027">
    <property type="protein sequence ID" value="CAF1041276.1"/>
    <property type="molecule type" value="Genomic_DNA"/>
</dbReference>
<sequence>MAQRKGDESLEELTILMLCDNKTNTLKRIEILLQQLLYYLKVFYEPDECIDYIISIENENKKVLLILVGDVYGTYDMIDLIYEIQQILFIYILYDNKYDCKIKYLNNLTKKVVGEFIDENLLYKKLVNDIEKYNTIIPMTICNLNDINPQKSIRDLTKEQSIFLWYQFLIEILLQFHFAYNSNNNNNNDNNAIWWYTRDSFLYRLLNKAIRTENIEHIMKFRFFINNLHKQLTKLHTEYIQEMLSTTTTMLTVYRGQFVHINELEKFKLNIGNLISMNTFLSTTANKDVALIFAGDGDDDNDDEKDKDGSINKQNYLKSVLFKIDIPIQHSLTTKPYADISKVSYMKDENEILLGMGSIFRIVSVDKLIIDHHHHHIWEVKLLFSEQEDKHINDLMNYIVKNEMNETADLLIIGKFFAHMGEFDKALKYYEILLKEQQQIPSSNILSAIYNNIGYIHKQKNNYELALNYYEKSLNIANRNRNEIEIIYILNNIGEIYSTTCKYDEAHNSYNKAFNIYNDYFSSSNKSFPILSTLYNNMALLYINNNDYKNGLIYLEKSILIQEQIVPSYHPSLATLYGNIASIYLDQGMHTNALIYYNKTKDIQEKILPIYHPDLATLYNNLGTIYDYLNNYKQSLFYYHKSLDIRQTYSDYHTNS</sequence>
<dbReference type="Gene3D" id="3.90.176.10">
    <property type="entry name" value="Toxin ADP-ribosyltransferase, Chain A, domain 1"/>
    <property type="match status" value="1"/>
</dbReference>
<feature type="repeat" description="TPR" evidence="3">
    <location>
        <begin position="487"/>
        <end position="520"/>
    </location>
</feature>
<feature type="repeat" description="TPR" evidence="3">
    <location>
        <begin position="447"/>
        <end position="480"/>
    </location>
</feature>
<accession>A0A814JMJ3</accession>
<evidence type="ECO:0000256" key="1">
    <source>
        <dbReference type="ARBA" id="ARBA00022737"/>
    </source>
</evidence>
<dbReference type="InterPro" id="IPR019734">
    <property type="entry name" value="TPR_rpt"/>
</dbReference>
<dbReference type="PROSITE" id="PS50005">
    <property type="entry name" value="TPR"/>
    <property type="match status" value="3"/>
</dbReference>
<dbReference type="Proteomes" id="UP000663829">
    <property type="component" value="Unassembled WGS sequence"/>
</dbReference>
<dbReference type="PROSITE" id="PS51996">
    <property type="entry name" value="TR_MART"/>
    <property type="match status" value="1"/>
</dbReference>
<dbReference type="SMART" id="SM00028">
    <property type="entry name" value="TPR"/>
    <property type="match status" value="6"/>
</dbReference>
<name>A0A814JMJ3_9BILA</name>
<evidence type="ECO:0000256" key="2">
    <source>
        <dbReference type="ARBA" id="ARBA00022803"/>
    </source>
</evidence>
<comment type="caution">
    <text evidence="4">The sequence shown here is derived from an EMBL/GenBank/DDBJ whole genome shotgun (WGS) entry which is preliminary data.</text>
</comment>
<evidence type="ECO:0000313" key="5">
    <source>
        <dbReference type="EMBL" id="CAF3811476.1"/>
    </source>
</evidence>
<dbReference type="Gene3D" id="1.25.40.10">
    <property type="entry name" value="Tetratricopeptide repeat domain"/>
    <property type="match status" value="2"/>
</dbReference>
<reference evidence="4" key="1">
    <citation type="submission" date="2021-02" db="EMBL/GenBank/DDBJ databases">
        <authorList>
            <person name="Nowell W R."/>
        </authorList>
    </citation>
    <scope>NUCLEOTIDE SEQUENCE</scope>
</reference>
<feature type="non-terminal residue" evidence="4">
    <location>
        <position position="1"/>
    </location>
</feature>
<feature type="repeat" description="TPR" evidence="3">
    <location>
        <begin position="616"/>
        <end position="649"/>
    </location>
</feature>
<dbReference type="AlphaFoldDB" id="A0A814JMJ3"/>
<dbReference type="Proteomes" id="UP000681722">
    <property type="component" value="Unassembled WGS sequence"/>
</dbReference>
<organism evidence="4 6">
    <name type="scientific">Didymodactylos carnosus</name>
    <dbReference type="NCBI Taxonomy" id="1234261"/>
    <lineage>
        <taxon>Eukaryota</taxon>
        <taxon>Metazoa</taxon>
        <taxon>Spiralia</taxon>
        <taxon>Gnathifera</taxon>
        <taxon>Rotifera</taxon>
        <taxon>Eurotatoria</taxon>
        <taxon>Bdelloidea</taxon>
        <taxon>Philodinida</taxon>
        <taxon>Philodinidae</taxon>
        <taxon>Didymodactylos</taxon>
    </lineage>
</organism>
<proteinExistence type="predicted"/>
<keyword evidence="2 3" id="KW-0802">TPR repeat</keyword>
<dbReference type="Pfam" id="PF13181">
    <property type="entry name" value="TPR_8"/>
    <property type="match status" value="1"/>
</dbReference>
<dbReference type="PANTHER" id="PTHR45641">
    <property type="entry name" value="TETRATRICOPEPTIDE REPEAT PROTEIN (AFU_ORTHOLOGUE AFUA_6G03870)"/>
    <property type="match status" value="1"/>
</dbReference>
<evidence type="ECO:0000256" key="3">
    <source>
        <dbReference type="PROSITE-ProRule" id="PRU00339"/>
    </source>
</evidence>
<dbReference type="InterPro" id="IPR011990">
    <property type="entry name" value="TPR-like_helical_dom_sf"/>
</dbReference>
<dbReference type="SUPFAM" id="SSF56399">
    <property type="entry name" value="ADP-ribosylation"/>
    <property type="match status" value="1"/>
</dbReference>
<keyword evidence="6" id="KW-1185">Reference proteome</keyword>
<evidence type="ECO:0000313" key="4">
    <source>
        <dbReference type="EMBL" id="CAF1041276.1"/>
    </source>
</evidence>
<dbReference type="SUPFAM" id="SSF48452">
    <property type="entry name" value="TPR-like"/>
    <property type="match status" value="2"/>
</dbReference>
<dbReference type="EMBL" id="CAJOBC010004027">
    <property type="protein sequence ID" value="CAF3811476.1"/>
    <property type="molecule type" value="Genomic_DNA"/>
</dbReference>
<gene>
    <name evidence="4" type="ORF">GPM918_LOCUS15792</name>
    <name evidence="5" type="ORF">SRO942_LOCUS15792</name>
</gene>